<dbReference type="AlphaFoldDB" id="A8A9L3"/>
<proteinExistence type="predicted"/>
<accession>A8A9L3</accession>
<dbReference type="EMBL" id="CP000816">
    <property type="protein sequence ID" value="ABU81615.1"/>
    <property type="molecule type" value="Genomic_DNA"/>
</dbReference>
<evidence type="ECO:0000313" key="1">
    <source>
        <dbReference type="EMBL" id="ABU81615.1"/>
    </source>
</evidence>
<evidence type="ECO:0000313" key="2">
    <source>
        <dbReference type="Proteomes" id="UP000000262"/>
    </source>
</evidence>
<protein>
    <submittedName>
        <fullName evidence="1">Uncharacterized protein</fullName>
    </submittedName>
</protein>
<name>A8A9L3_IGNH4</name>
<reference evidence="1 2" key="1">
    <citation type="journal article" date="2008" name="Genome Biol.">
        <title>A genomic analysis of the archaeal system Ignicoccus hospitalis-Nanoarchaeum equitans.</title>
        <authorList>
            <person name="Podar M."/>
            <person name="Anderson I."/>
            <person name="Makarova K.S."/>
            <person name="Elkins J.G."/>
            <person name="Ivanova N."/>
            <person name="Wall M.A."/>
            <person name="Lykidis A."/>
            <person name="Mavromatis K."/>
            <person name="Sun H."/>
            <person name="Hudson M.E."/>
            <person name="Chen W."/>
            <person name="Deciu C."/>
            <person name="Hutchison D."/>
            <person name="Eads J.R."/>
            <person name="Anderson A."/>
            <person name="Fernandes F."/>
            <person name="Szeto E."/>
            <person name="Lapidus A."/>
            <person name="Kyrpides N.C."/>
            <person name="Saier M.H.Jr."/>
            <person name="Richardson P.M."/>
            <person name="Rachel R."/>
            <person name="Huber H."/>
            <person name="Eisen J.A."/>
            <person name="Koonin E.V."/>
            <person name="Keller M."/>
            <person name="Stetter K.O."/>
        </authorList>
    </citation>
    <scope>NUCLEOTIDE SEQUENCE [LARGE SCALE GENOMIC DNA]</scope>
    <source>
        <strain evidence="2">KIN4/I / DSM 18386 / JCM 14125</strain>
    </source>
</reference>
<gene>
    <name evidence="1" type="ordered locus">Igni_0432</name>
</gene>
<dbReference type="OrthoDB" id="374293at2157"/>
<dbReference type="RefSeq" id="WP_011998467.1">
    <property type="nucleotide sequence ID" value="NC_009776.1"/>
</dbReference>
<dbReference type="HOGENOM" id="CLU_2911482_0_0_2"/>
<dbReference type="Proteomes" id="UP000000262">
    <property type="component" value="Chromosome"/>
</dbReference>
<dbReference type="KEGG" id="iho:Igni_0432"/>
<sequence>MVYIIRKIDVFDESKITMVPQYPPLKRFTELVEWSRTGPYSGYVRRRDPATGEEIIVYIKP</sequence>
<dbReference type="STRING" id="453591.Igni_0432"/>
<keyword evidence="2" id="KW-1185">Reference proteome</keyword>
<organism evidence="1 2">
    <name type="scientific">Ignicoccus hospitalis (strain KIN4/I / DSM 18386 / JCM 14125)</name>
    <dbReference type="NCBI Taxonomy" id="453591"/>
    <lineage>
        <taxon>Archaea</taxon>
        <taxon>Thermoproteota</taxon>
        <taxon>Thermoprotei</taxon>
        <taxon>Desulfurococcales</taxon>
        <taxon>Desulfurococcaceae</taxon>
        <taxon>Ignicoccus</taxon>
    </lineage>
</organism>
<dbReference type="GeneID" id="5561855"/>